<gene>
    <name evidence="7" type="ORF">UY82_C0049G0012</name>
</gene>
<evidence type="ECO:0000259" key="6">
    <source>
        <dbReference type="Pfam" id="PF01258"/>
    </source>
</evidence>
<organism evidence="7 8">
    <name type="scientific">Candidatus Uhrbacteria bacterium GW2011_GWC2_53_7</name>
    <dbReference type="NCBI Taxonomy" id="1618986"/>
    <lineage>
        <taxon>Bacteria</taxon>
        <taxon>Candidatus Uhriibacteriota</taxon>
    </lineage>
</organism>
<dbReference type="Gene3D" id="1.20.120.910">
    <property type="entry name" value="DksA, coiled-coil domain"/>
    <property type="match status" value="1"/>
</dbReference>
<evidence type="ECO:0000256" key="5">
    <source>
        <dbReference type="SAM" id="MobiDB-lite"/>
    </source>
</evidence>
<evidence type="ECO:0000256" key="1">
    <source>
        <dbReference type="ARBA" id="ARBA00022723"/>
    </source>
</evidence>
<evidence type="ECO:0000256" key="3">
    <source>
        <dbReference type="ARBA" id="ARBA00022833"/>
    </source>
</evidence>
<dbReference type="PANTHER" id="PTHR33823:SF5">
    <property type="entry name" value="DNAK SUPPRESSOR PROTEIN"/>
    <property type="match status" value="1"/>
</dbReference>
<proteinExistence type="predicted"/>
<dbReference type="SUPFAM" id="SSF109635">
    <property type="entry name" value="DnaK suppressor protein DksA, alpha-hairpin domain"/>
    <property type="match status" value="1"/>
</dbReference>
<dbReference type="EMBL" id="LCRN01000049">
    <property type="protein sequence ID" value="KKW35127.1"/>
    <property type="molecule type" value="Genomic_DNA"/>
</dbReference>
<dbReference type="PROSITE" id="PS51128">
    <property type="entry name" value="ZF_DKSA_2"/>
    <property type="match status" value="1"/>
</dbReference>
<accession>A0A0G2A2R9</accession>
<name>A0A0G2A2R9_9BACT</name>
<dbReference type="InterPro" id="IPR000962">
    <property type="entry name" value="Znf_DskA_TraR"/>
</dbReference>
<dbReference type="Pfam" id="PF01258">
    <property type="entry name" value="zf-dskA_traR"/>
    <property type="match status" value="1"/>
</dbReference>
<keyword evidence="1" id="KW-0479">Metal-binding</keyword>
<feature type="region of interest" description="Disordered" evidence="5">
    <location>
        <begin position="110"/>
        <end position="129"/>
    </location>
</feature>
<dbReference type="PANTHER" id="PTHR33823">
    <property type="entry name" value="RNA POLYMERASE-BINDING TRANSCRIPTION FACTOR DKSA-RELATED"/>
    <property type="match status" value="1"/>
</dbReference>
<feature type="domain" description="Zinc finger DksA/TraR C4-type" evidence="6">
    <location>
        <begin position="94"/>
        <end position="116"/>
    </location>
</feature>
<dbReference type="GO" id="GO:0008270">
    <property type="term" value="F:zinc ion binding"/>
    <property type="evidence" value="ECO:0007669"/>
    <property type="project" value="UniProtKB-KW"/>
</dbReference>
<keyword evidence="3" id="KW-0862">Zinc</keyword>
<keyword evidence="2" id="KW-0863">Zinc-finger</keyword>
<dbReference type="AlphaFoldDB" id="A0A0G2A2R9"/>
<protein>
    <submittedName>
        <fullName evidence="7">General stress protein GSP160</fullName>
    </submittedName>
</protein>
<dbReference type="Proteomes" id="UP000033865">
    <property type="component" value="Unassembled WGS sequence"/>
</dbReference>
<feature type="zinc finger region" description="dksA C4-type" evidence="4">
    <location>
        <begin position="99"/>
        <end position="123"/>
    </location>
</feature>
<evidence type="ECO:0000313" key="7">
    <source>
        <dbReference type="EMBL" id="KKW35127.1"/>
    </source>
</evidence>
<evidence type="ECO:0000256" key="4">
    <source>
        <dbReference type="PROSITE-ProRule" id="PRU00510"/>
    </source>
</evidence>
<sequence>MKTQTTSDLFSKNFIEEITAKLISMKEELEAKLGKFAHKAEDAALPDGTYPEYGDDEDDSVHEIEEFIVNQSVKDSYEKELRDVAKAFERLKDGTYGICKYTGEKIDEHRLRARPTSSSSTEAKSVFKP</sequence>
<dbReference type="InterPro" id="IPR037187">
    <property type="entry name" value="DnaK_N"/>
</dbReference>
<reference evidence="7 8" key="1">
    <citation type="journal article" date="2015" name="Nature">
        <title>rRNA introns, odd ribosomes, and small enigmatic genomes across a large radiation of phyla.</title>
        <authorList>
            <person name="Brown C.T."/>
            <person name="Hug L.A."/>
            <person name="Thomas B.C."/>
            <person name="Sharon I."/>
            <person name="Castelle C.J."/>
            <person name="Singh A."/>
            <person name="Wilkins M.J."/>
            <person name="Williams K.H."/>
            <person name="Banfield J.F."/>
        </authorList>
    </citation>
    <scope>NUCLEOTIDE SEQUENCE [LARGE SCALE GENOMIC DNA]</scope>
</reference>
<evidence type="ECO:0000313" key="8">
    <source>
        <dbReference type="Proteomes" id="UP000033865"/>
    </source>
</evidence>
<evidence type="ECO:0000256" key="2">
    <source>
        <dbReference type="ARBA" id="ARBA00022771"/>
    </source>
</evidence>
<comment type="caution">
    <text evidence="7">The sequence shown here is derived from an EMBL/GenBank/DDBJ whole genome shotgun (WGS) entry which is preliminary data.</text>
</comment>